<reference evidence="2" key="2">
    <citation type="journal article" date="2021" name="Sci. Rep.">
        <title>The distribution of antibiotic resistance genes in chicken gut microbiota commensals.</title>
        <authorList>
            <person name="Juricova H."/>
            <person name="Matiasovicova J."/>
            <person name="Kubasova T."/>
            <person name="Cejkova D."/>
            <person name="Rychlik I."/>
        </authorList>
    </citation>
    <scope>NUCLEOTIDE SEQUENCE</scope>
    <source>
        <strain evidence="2">An824</strain>
    </source>
</reference>
<keyword evidence="1" id="KW-0812">Transmembrane</keyword>
<proteinExistence type="predicted"/>
<feature type="transmembrane region" description="Helical" evidence="1">
    <location>
        <begin position="51"/>
        <end position="70"/>
    </location>
</feature>
<feature type="transmembrane region" description="Helical" evidence="1">
    <location>
        <begin position="210"/>
        <end position="230"/>
    </location>
</feature>
<keyword evidence="1" id="KW-1133">Transmembrane helix</keyword>
<feature type="transmembrane region" description="Helical" evidence="1">
    <location>
        <begin position="165"/>
        <end position="190"/>
    </location>
</feature>
<dbReference type="GO" id="GO:0016020">
    <property type="term" value="C:membrane"/>
    <property type="evidence" value="ECO:0007669"/>
    <property type="project" value="UniProtKB-SubCell"/>
</dbReference>
<accession>A0A939B800</accession>
<dbReference type="RefSeq" id="WP_205105471.1">
    <property type="nucleotide sequence ID" value="NZ_JACJJG010000066.1"/>
</dbReference>
<feature type="transmembrane region" description="Helical" evidence="1">
    <location>
        <begin position="112"/>
        <end position="131"/>
    </location>
</feature>
<protein>
    <submittedName>
        <fullName evidence="2">O-antigen ligase family protein</fullName>
    </submittedName>
</protein>
<sequence>MYSKLFNKIIFILAVIFMGVRINFIGSISLTEIFVLFYSPYLFVEFRRAKIPFLRVVCSLFLALIIAQVLSEYFIGNTLTNAMKGIAGTVMALLLFLFFLEKLCKDISLIKWIPIAGIIRLILFGDQFGFSETGEDTYFKFYLAPIISFVVCYLSLSKVKLIKKFILLIFLVASLVIIIGGARSSGFSLLFSTLLCFIYEKYNTFSLKRIFPLLIVVIVAFQLFYAFLYVPKVASGEWGSKQNQEQLARIGNSRNVFLMLFSARADFYVSYLAFLDKPLWGHGSWAKDKGLKYAKIQAKLFSKNETSKTGVNKGIEHWVPMHSVVMGMGTRNGIFAFLIFLVIFILMYYIGIKALLPKAPYNIFLIYMLVSSFQHLLFGPISILKNNGSLAFALFFTLYCLKTVYLKKNENEIRTVSSNCNI</sequence>
<keyword evidence="3" id="KW-1185">Reference proteome</keyword>
<evidence type="ECO:0000313" key="2">
    <source>
        <dbReference type="EMBL" id="MBM6674291.1"/>
    </source>
</evidence>
<organism evidence="2 3">
    <name type="scientific">Marseilla massiliensis</name>
    <dbReference type="NCBI Taxonomy" id="1841864"/>
    <lineage>
        <taxon>Bacteria</taxon>
        <taxon>Pseudomonadati</taxon>
        <taxon>Bacteroidota</taxon>
        <taxon>Bacteroidia</taxon>
        <taxon>Bacteroidales</taxon>
        <taxon>Prevotellaceae</taxon>
        <taxon>Marseilla</taxon>
    </lineage>
</organism>
<dbReference type="AlphaFoldDB" id="A0A939B800"/>
<feature type="transmembrane region" description="Helical" evidence="1">
    <location>
        <begin position="82"/>
        <end position="100"/>
    </location>
</feature>
<evidence type="ECO:0000256" key="1">
    <source>
        <dbReference type="SAM" id="Phobius"/>
    </source>
</evidence>
<evidence type="ECO:0000313" key="3">
    <source>
        <dbReference type="Proteomes" id="UP000706891"/>
    </source>
</evidence>
<dbReference type="Proteomes" id="UP000706891">
    <property type="component" value="Unassembled WGS sequence"/>
</dbReference>
<feature type="transmembrane region" description="Helical" evidence="1">
    <location>
        <begin position="6"/>
        <end position="39"/>
    </location>
</feature>
<feature type="transmembrane region" description="Helical" evidence="1">
    <location>
        <begin position="137"/>
        <end position="156"/>
    </location>
</feature>
<dbReference type="GO" id="GO:0016874">
    <property type="term" value="F:ligase activity"/>
    <property type="evidence" value="ECO:0007669"/>
    <property type="project" value="UniProtKB-KW"/>
</dbReference>
<name>A0A939B800_9BACT</name>
<keyword evidence="2" id="KW-0436">Ligase</keyword>
<feature type="transmembrane region" description="Helical" evidence="1">
    <location>
        <begin position="333"/>
        <end position="352"/>
    </location>
</feature>
<comment type="caution">
    <text evidence="2">The sequence shown here is derived from an EMBL/GenBank/DDBJ whole genome shotgun (WGS) entry which is preliminary data.</text>
</comment>
<reference evidence="2" key="1">
    <citation type="submission" date="2020-08" db="EMBL/GenBank/DDBJ databases">
        <authorList>
            <person name="Cejkova D."/>
            <person name="Kubasova T."/>
            <person name="Jahodarova E."/>
            <person name="Rychlik I."/>
        </authorList>
    </citation>
    <scope>NUCLEOTIDE SEQUENCE</scope>
    <source>
        <strain evidence="2">An824</strain>
    </source>
</reference>
<keyword evidence="1" id="KW-0472">Membrane</keyword>
<gene>
    <name evidence="2" type="ORF">H6A34_10440</name>
</gene>
<dbReference type="EMBL" id="JACJJG010000066">
    <property type="protein sequence ID" value="MBM6674291.1"/>
    <property type="molecule type" value="Genomic_DNA"/>
</dbReference>